<dbReference type="EMBL" id="CDGJ01000003">
    <property type="protein sequence ID" value="CEJ05887.1"/>
    <property type="molecule type" value="Genomic_DNA"/>
</dbReference>
<organism evidence="1">
    <name type="scientific">Acididesulfobacillus acetoxydans</name>
    <dbReference type="NCBI Taxonomy" id="1561005"/>
    <lineage>
        <taxon>Bacteria</taxon>
        <taxon>Bacillati</taxon>
        <taxon>Bacillota</taxon>
        <taxon>Clostridia</taxon>
        <taxon>Eubacteriales</taxon>
        <taxon>Peptococcaceae</taxon>
        <taxon>Acididesulfobacillus</taxon>
    </lineage>
</organism>
<evidence type="ECO:0000313" key="1">
    <source>
        <dbReference type="EMBL" id="CAA7603005.1"/>
    </source>
</evidence>
<gene>
    <name evidence="2" type="ORF">DEACI_0307</name>
    <name evidence="1" type="ORF">DEACI_3828</name>
</gene>
<reference evidence="1" key="2">
    <citation type="submission" date="2020-01" db="EMBL/GenBank/DDBJ databases">
        <authorList>
            <person name="Hornung B."/>
        </authorList>
    </citation>
    <scope>NUCLEOTIDE SEQUENCE</scope>
    <source>
        <strain evidence="1">PacBioINE</strain>
    </source>
</reference>
<reference evidence="2" key="1">
    <citation type="submission" date="2014-11" db="EMBL/GenBank/DDBJ databases">
        <authorList>
            <person name="Hornung B.V."/>
        </authorList>
    </citation>
    <scope>NUCLEOTIDE SEQUENCE</scope>
    <source>
        <strain evidence="2">INE</strain>
    </source>
</reference>
<proteinExistence type="predicted"/>
<dbReference type="Proteomes" id="UP000836597">
    <property type="component" value="Chromosome"/>
</dbReference>
<dbReference type="KEGG" id="aacx:DEACI_3828"/>
<dbReference type="EMBL" id="LR746496">
    <property type="protein sequence ID" value="CAA7603005.1"/>
    <property type="molecule type" value="Genomic_DNA"/>
</dbReference>
<dbReference type="Proteomes" id="UP001071230">
    <property type="component" value="Unassembled WGS sequence"/>
</dbReference>
<sequence length="39" mass="4603">MGPSLVWTGYRRDLWGSKRKFGLPAQRDELRRKTVTALR</sequence>
<evidence type="ECO:0000313" key="2">
    <source>
        <dbReference type="EMBL" id="CEJ05887.1"/>
    </source>
</evidence>
<accession>A0A8S0Y4J0</accession>
<evidence type="ECO:0000313" key="3">
    <source>
        <dbReference type="Proteomes" id="UP001071230"/>
    </source>
</evidence>
<name>A0A8S0Y4J0_9FIRM</name>
<dbReference type="AlphaFoldDB" id="A0A8S0Y4J0"/>
<protein>
    <submittedName>
        <fullName evidence="1">Uncharacterized protein</fullName>
    </submittedName>
</protein>
<keyword evidence="3" id="KW-1185">Reference proteome</keyword>